<dbReference type="PROSITE" id="PS00061">
    <property type="entry name" value="ADH_SHORT"/>
    <property type="match status" value="1"/>
</dbReference>
<organism evidence="3 4">
    <name type="scientific">Candidatus Desantisbacteria bacterium CG1_02_38_46</name>
    <dbReference type="NCBI Taxonomy" id="1817893"/>
    <lineage>
        <taxon>Bacteria</taxon>
        <taxon>Candidatus Desantisiibacteriota</taxon>
    </lineage>
</organism>
<dbReference type="PRINTS" id="PR00081">
    <property type="entry name" value="GDHRDH"/>
</dbReference>
<comment type="caution">
    <text evidence="3">The sequence shown here is derived from an EMBL/GenBank/DDBJ whole genome shotgun (WGS) entry which is preliminary data.</text>
</comment>
<dbReference type="PANTHER" id="PTHR42760">
    <property type="entry name" value="SHORT-CHAIN DEHYDROGENASES/REDUCTASES FAMILY MEMBER"/>
    <property type="match status" value="1"/>
</dbReference>
<dbReference type="Pfam" id="PF13561">
    <property type="entry name" value="adh_short_C2"/>
    <property type="match status" value="1"/>
</dbReference>
<reference evidence="3 4" key="1">
    <citation type="journal article" date="2016" name="Environ. Microbiol.">
        <title>Genomic resolution of a cold subsurface aquifer community provides metabolic insights for novel microbes adapted to high CO concentrations.</title>
        <authorList>
            <person name="Probst A.J."/>
            <person name="Castelle C.J."/>
            <person name="Singh A."/>
            <person name="Brown C.T."/>
            <person name="Anantharaman K."/>
            <person name="Sharon I."/>
            <person name="Hug L.A."/>
            <person name="Burstein D."/>
            <person name="Emerson J.B."/>
            <person name="Thomas B.C."/>
            <person name="Banfield J.F."/>
        </authorList>
    </citation>
    <scope>NUCLEOTIDE SEQUENCE [LARGE SCALE GENOMIC DNA]</scope>
    <source>
        <strain evidence="3">CG1_02_38_46</strain>
    </source>
</reference>
<gene>
    <name evidence="3" type="ORF">AUJ66_05370</name>
</gene>
<dbReference type="STRING" id="1817893.AUJ66_05370"/>
<sequence>MSTRQNVLEMFNLKGKTAVIPGGAGILGSKIARGLGKAGAKIAIGDIANADKVAEELKKENIEAKAYFIDVLDKNKIESACKEIIKDFGKIDILLNAAGGNRQDATTSDKQGFFDLPFDALQKVISINLFGGAILTSQVFGKEMIKNKEGGSIINISSMAAFRPLTKTIGYSAAKAAVSNFTQWLAIHFAQEYNKNLRVNAIAPGFFSTAQNKYLLYDEKGNLSERGNKIISHTPMGKFGEPEDLIGACIWLSSDASKFVTGAVIPIDGGFNAYSV</sequence>
<protein>
    <submittedName>
        <fullName evidence="3">D-mannonate oxidoreductase</fullName>
    </submittedName>
</protein>
<dbReference type="FunFam" id="3.40.50.720:FF:000240">
    <property type="entry name" value="SDR family oxidoreductase"/>
    <property type="match status" value="1"/>
</dbReference>
<dbReference type="Gene3D" id="3.40.50.720">
    <property type="entry name" value="NAD(P)-binding Rossmann-like Domain"/>
    <property type="match status" value="1"/>
</dbReference>
<dbReference type="InterPro" id="IPR036291">
    <property type="entry name" value="NAD(P)-bd_dom_sf"/>
</dbReference>
<dbReference type="SUPFAM" id="SSF51735">
    <property type="entry name" value="NAD(P)-binding Rossmann-fold domains"/>
    <property type="match status" value="1"/>
</dbReference>
<accession>A0A1J4SFB9</accession>
<keyword evidence="2" id="KW-0560">Oxidoreductase</keyword>
<proteinExistence type="inferred from homology"/>
<dbReference type="InterPro" id="IPR002347">
    <property type="entry name" value="SDR_fam"/>
</dbReference>
<evidence type="ECO:0000313" key="4">
    <source>
        <dbReference type="Proteomes" id="UP000182278"/>
    </source>
</evidence>
<dbReference type="AlphaFoldDB" id="A0A1J4SFB9"/>
<dbReference type="GO" id="GO:0005975">
    <property type="term" value="P:carbohydrate metabolic process"/>
    <property type="evidence" value="ECO:0007669"/>
    <property type="project" value="UniProtKB-ARBA"/>
</dbReference>
<name>A0A1J4SFB9_9BACT</name>
<dbReference type="InterPro" id="IPR020904">
    <property type="entry name" value="Sc_DH/Rdtase_CS"/>
</dbReference>
<dbReference type="PRINTS" id="PR00080">
    <property type="entry name" value="SDRFAMILY"/>
</dbReference>
<evidence type="ECO:0000256" key="2">
    <source>
        <dbReference type="ARBA" id="ARBA00023002"/>
    </source>
</evidence>
<comment type="similarity">
    <text evidence="1">Belongs to the short-chain dehydrogenases/reductases (SDR) family.</text>
</comment>
<dbReference type="Proteomes" id="UP000182278">
    <property type="component" value="Unassembled WGS sequence"/>
</dbReference>
<evidence type="ECO:0000256" key="1">
    <source>
        <dbReference type="ARBA" id="ARBA00006484"/>
    </source>
</evidence>
<evidence type="ECO:0000313" key="3">
    <source>
        <dbReference type="EMBL" id="OIN96782.1"/>
    </source>
</evidence>
<dbReference type="NCBIfam" id="NF006132">
    <property type="entry name" value="PRK08277.1"/>
    <property type="match status" value="1"/>
</dbReference>
<dbReference type="PANTHER" id="PTHR42760:SF115">
    <property type="entry name" value="3-OXOACYL-[ACYL-CARRIER-PROTEIN] REDUCTASE FABG"/>
    <property type="match status" value="1"/>
</dbReference>
<dbReference type="EMBL" id="MNUO01000079">
    <property type="protein sequence ID" value="OIN96782.1"/>
    <property type="molecule type" value="Genomic_DNA"/>
</dbReference>
<dbReference type="GO" id="GO:0016616">
    <property type="term" value="F:oxidoreductase activity, acting on the CH-OH group of donors, NAD or NADP as acceptor"/>
    <property type="evidence" value="ECO:0007669"/>
    <property type="project" value="TreeGrafter"/>
</dbReference>